<feature type="region of interest" description="Disordered" evidence="7">
    <location>
        <begin position="12"/>
        <end position="36"/>
    </location>
</feature>
<reference evidence="9" key="2">
    <citation type="submission" date="2020-06" db="EMBL/GenBank/DDBJ databases">
        <title>Helianthus annuus Genome sequencing and assembly Release 2.</title>
        <authorList>
            <person name="Gouzy J."/>
            <person name="Langlade N."/>
            <person name="Munos S."/>
        </authorList>
    </citation>
    <scope>NUCLEOTIDE SEQUENCE</scope>
    <source>
        <tissue evidence="9">Leaves</tissue>
    </source>
</reference>
<dbReference type="GO" id="GO:0005634">
    <property type="term" value="C:nucleus"/>
    <property type="evidence" value="ECO:0000318"/>
    <property type="project" value="GO_Central"/>
</dbReference>
<protein>
    <submittedName>
        <fullName evidence="9">Transcription factor AP2-EREBP family</fullName>
    </submittedName>
</protein>
<dbReference type="PRINTS" id="PR00367">
    <property type="entry name" value="ETHRSPELEMNT"/>
</dbReference>
<dbReference type="Pfam" id="PF00847">
    <property type="entry name" value="AP2"/>
    <property type="match status" value="1"/>
</dbReference>
<dbReference type="PANTHER" id="PTHR31194:SF189">
    <property type="entry name" value="AP2_ERF DOMAIN-CONTAINING PROTEIN"/>
    <property type="match status" value="1"/>
</dbReference>
<feature type="domain" description="AP2/ERF" evidence="8">
    <location>
        <begin position="34"/>
        <end position="91"/>
    </location>
</feature>
<keyword evidence="2" id="KW-0805">Transcription regulation</keyword>
<dbReference type="Proteomes" id="UP000215914">
    <property type="component" value="Unassembled WGS sequence"/>
</dbReference>
<feature type="compositionally biased region" description="Basic residues" evidence="7">
    <location>
        <begin position="21"/>
        <end position="33"/>
    </location>
</feature>
<dbReference type="InterPro" id="IPR016177">
    <property type="entry name" value="DNA-bd_dom_sf"/>
</dbReference>
<dbReference type="FunFam" id="3.30.730.10:FF:000005">
    <property type="entry name" value="ethylene-responsive transcription factor RAP2-11"/>
    <property type="match status" value="1"/>
</dbReference>
<dbReference type="PANTHER" id="PTHR31194">
    <property type="entry name" value="SHN SHINE , DNA BINDING / TRANSCRIPTION FACTOR"/>
    <property type="match status" value="1"/>
</dbReference>
<dbReference type="SMART" id="SM00380">
    <property type="entry name" value="AP2"/>
    <property type="match status" value="1"/>
</dbReference>
<dbReference type="SUPFAM" id="SSF54171">
    <property type="entry name" value="DNA-binding domain"/>
    <property type="match status" value="1"/>
</dbReference>
<dbReference type="InterPro" id="IPR001471">
    <property type="entry name" value="AP2/ERF_dom"/>
</dbReference>
<dbReference type="PROSITE" id="PS51032">
    <property type="entry name" value="AP2_ERF"/>
    <property type="match status" value="1"/>
</dbReference>
<keyword evidence="4" id="KW-0804">Transcription</keyword>
<reference evidence="9" key="1">
    <citation type="journal article" date="2017" name="Nature">
        <title>The sunflower genome provides insights into oil metabolism, flowering and Asterid evolution.</title>
        <authorList>
            <person name="Badouin H."/>
            <person name="Gouzy J."/>
            <person name="Grassa C.J."/>
            <person name="Murat F."/>
            <person name="Staton S.E."/>
            <person name="Cottret L."/>
            <person name="Lelandais-Briere C."/>
            <person name="Owens G.L."/>
            <person name="Carrere S."/>
            <person name="Mayjonade B."/>
            <person name="Legrand L."/>
            <person name="Gill N."/>
            <person name="Kane N.C."/>
            <person name="Bowers J.E."/>
            <person name="Hubner S."/>
            <person name="Bellec A."/>
            <person name="Berard A."/>
            <person name="Berges H."/>
            <person name="Blanchet N."/>
            <person name="Boniface M.C."/>
            <person name="Brunel D."/>
            <person name="Catrice O."/>
            <person name="Chaidir N."/>
            <person name="Claudel C."/>
            <person name="Donnadieu C."/>
            <person name="Faraut T."/>
            <person name="Fievet G."/>
            <person name="Helmstetter N."/>
            <person name="King M."/>
            <person name="Knapp S.J."/>
            <person name="Lai Z."/>
            <person name="Le Paslier M.C."/>
            <person name="Lippi Y."/>
            <person name="Lorenzon L."/>
            <person name="Mandel J.R."/>
            <person name="Marage G."/>
            <person name="Marchand G."/>
            <person name="Marquand E."/>
            <person name="Bret-Mestries E."/>
            <person name="Morien E."/>
            <person name="Nambeesan S."/>
            <person name="Nguyen T."/>
            <person name="Pegot-Espagnet P."/>
            <person name="Pouilly N."/>
            <person name="Raftis F."/>
            <person name="Sallet E."/>
            <person name="Schiex T."/>
            <person name="Thomas J."/>
            <person name="Vandecasteele C."/>
            <person name="Vares D."/>
            <person name="Vear F."/>
            <person name="Vautrin S."/>
            <person name="Crespi M."/>
            <person name="Mangin B."/>
            <person name="Burke J.M."/>
            <person name="Salse J."/>
            <person name="Munos S."/>
            <person name="Vincourt P."/>
            <person name="Rieseberg L.H."/>
            <person name="Langlade N.B."/>
        </authorList>
    </citation>
    <scope>NUCLEOTIDE SEQUENCE</scope>
    <source>
        <tissue evidence="9">Leaves</tissue>
    </source>
</reference>
<dbReference type="GO" id="GO:0003700">
    <property type="term" value="F:DNA-binding transcription factor activity"/>
    <property type="evidence" value="ECO:0000318"/>
    <property type="project" value="GO_Central"/>
</dbReference>
<keyword evidence="3" id="KW-0238">DNA-binding</keyword>
<evidence type="ECO:0000256" key="6">
    <source>
        <dbReference type="ARBA" id="ARBA00024343"/>
    </source>
</evidence>
<proteinExistence type="inferred from homology"/>
<feature type="region of interest" description="Disordered" evidence="7">
    <location>
        <begin position="153"/>
        <end position="173"/>
    </location>
</feature>
<evidence type="ECO:0000256" key="3">
    <source>
        <dbReference type="ARBA" id="ARBA00023125"/>
    </source>
</evidence>
<accession>A0A9K3P4U8</accession>
<evidence type="ECO:0000256" key="7">
    <source>
        <dbReference type="SAM" id="MobiDB-lite"/>
    </source>
</evidence>
<dbReference type="Gene3D" id="3.30.730.10">
    <property type="entry name" value="AP2/ERF domain"/>
    <property type="match status" value="1"/>
</dbReference>
<dbReference type="AlphaFoldDB" id="A0A9K3P4U8"/>
<evidence type="ECO:0000256" key="2">
    <source>
        <dbReference type="ARBA" id="ARBA00023015"/>
    </source>
</evidence>
<comment type="similarity">
    <text evidence="6">Belongs to the AP2/ERF transcription factor family. ERF subfamily.</text>
</comment>
<gene>
    <name evidence="9" type="ORF">HanXRQr2_Chr01g0045631</name>
</gene>
<dbReference type="GO" id="GO:0000976">
    <property type="term" value="F:transcription cis-regulatory region binding"/>
    <property type="evidence" value="ECO:0000318"/>
    <property type="project" value="GO_Central"/>
</dbReference>
<dbReference type="EMBL" id="MNCJ02000316">
    <property type="protein sequence ID" value="KAF5824121.1"/>
    <property type="molecule type" value="Genomic_DNA"/>
</dbReference>
<evidence type="ECO:0000313" key="10">
    <source>
        <dbReference type="Proteomes" id="UP000215914"/>
    </source>
</evidence>
<sequence length="312" mass="34204">MIHHKLYLIEPPPNMMQPAGKGRRKLPNSRGHPKYVGVRQRPSGRWVAEIKDSLQKVRLWLGTFDTAEDAAQAYDQAARTLRGANARTNFELPNSVNALTCLPEPFSFEEACGMEGGEGGILGALKAKLYKKDGPDHAKTMLQPMCLNNTRKRKAPQMEAPSPPKQPASNEPISIDCLPALQNQNHDHQARDAIELASPNRYDGSQCCYEPLLPATVPWSTEIPWLETPNTSNQVANISSSLFDTNLMDSLWPVSAEANQVTRSQLTGIGGWPLGQQVVQSDHGWDGCGSAQSANNVAANWDPLVYINSVLS</sequence>
<organism evidence="9 10">
    <name type="scientific">Helianthus annuus</name>
    <name type="common">Common sunflower</name>
    <dbReference type="NCBI Taxonomy" id="4232"/>
    <lineage>
        <taxon>Eukaryota</taxon>
        <taxon>Viridiplantae</taxon>
        <taxon>Streptophyta</taxon>
        <taxon>Embryophyta</taxon>
        <taxon>Tracheophyta</taxon>
        <taxon>Spermatophyta</taxon>
        <taxon>Magnoliopsida</taxon>
        <taxon>eudicotyledons</taxon>
        <taxon>Gunneridae</taxon>
        <taxon>Pentapetalae</taxon>
        <taxon>asterids</taxon>
        <taxon>campanulids</taxon>
        <taxon>Asterales</taxon>
        <taxon>Asteraceae</taxon>
        <taxon>Asteroideae</taxon>
        <taxon>Heliantheae alliance</taxon>
        <taxon>Heliantheae</taxon>
        <taxon>Helianthus</taxon>
    </lineage>
</organism>
<name>A0A9K3P4U8_HELAN</name>
<dbReference type="CDD" id="cd00018">
    <property type="entry name" value="AP2"/>
    <property type="match status" value="1"/>
</dbReference>
<keyword evidence="10" id="KW-1185">Reference proteome</keyword>
<dbReference type="Gramene" id="mRNA:HanXRQr2_Chr01g0045631">
    <property type="protein sequence ID" value="CDS:HanXRQr2_Chr01g0045631.1"/>
    <property type="gene ID" value="HanXRQr2_Chr01g0045631"/>
</dbReference>
<evidence type="ECO:0000313" key="9">
    <source>
        <dbReference type="EMBL" id="KAF5824121.1"/>
    </source>
</evidence>
<comment type="caution">
    <text evidence="9">The sequence shown here is derived from an EMBL/GenBank/DDBJ whole genome shotgun (WGS) entry which is preliminary data.</text>
</comment>
<keyword evidence="5" id="KW-0539">Nucleus</keyword>
<evidence type="ECO:0000256" key="1">
    <source>
        <dbReference type="ARBA" id="ARBA00004123"/>
    </source>
</evidence>
<evidence type="ECO:0000259" key="8">
    <source>
        <dbReference type="PROSITE" id="PS51032"/>
    </source>
</evidence>
<dbReference type="InterPro" id="IPR036955">
    <property type="entry name" value="AP2/ERF_dom_sf"/>
</dbReference>
<evidence type="ECO:0000256" key="5">
    <source>
        <dbReference type="ARBA" id="ARBA00023242"/>
    </source>
</evidence>
<dbReference type="InterPro" id="IPR050913">
    <property type="entry name" value="AP2/ERF_ERF"/>
</dbReference>
<evidence type="ECO:0000256" key="4">
    <source>
        <dbReference type="ARBA" id="ARBA00023163"/>
    </source>
</evidence>
<comment type="subcellular location">
    <subcellularLocation>
        <location evidence="1">Nucleus</location>
    </subcellularLocation>
</comment>